<dbReference type="PANTHER" id="PTHR22930">
    <property type="match status" value="1"/>
</dbReference>
<dbReference type="AlphaFoldDB" id="A0AAV3PBH0"/>
<sequence length="158" mass="18109">METQSSENDDEILQGYVEEQDNLEWMALCHILIKEILDGNEARCYQDFRVTKSVFMNLYSDLNKNYGLHPTRKMTIHEEVGIFLMTCAYGVGNRIIQEMLTIQDYIGAIDGTHVAARLPRGQEIAYFGRKGYATQNILAVIDFNVFHICMGRMGRICS</sequence>
<gene>
    <name evidence="2" type="ORF">LIER_36690</name>
</gene>
<dbReference type="Proteomes" id="UP001454036">
    <property type="component" value="Unassembled WGS sequence"/>
</dbReference>
<feature type="domain" description="DUF8040" evidence="1">
    <location>
        <begin position="30"/>
        <end position="99"/>
    </location>
</feature>
<evidence type="ECO:0000313" key="2">
    <source>
        <dbReference type="EMBL" id="GAA0148286.1"/>
    </source>
</evidence>
<evidence type="ECO:0000313" key="3">
    <source>
        <dbReference type="Proteomes" id="UP001454036"/>
    </source>
</evidence>
<name>A0AAV3PBH0_LITER</name>
<keyword evidence="3" id="KW-1185">Reference proteome</keyword>
<proteinExistence type="predicted"/>
<dbReference type="PANTHER" id="PTHR22930:SF221">
    <property type="entry name" value="NUCLEASE HARBI1"/>
    <property type="match status" value="1"/>
</dbReference>
<reference evidence="2 3" key="1">
    <citation type="submission" date="2024-01" db="EMBL/GenBank/DDBJ databases">
        <title>The complete chloroplast genome sequence of Lithospermum erythrorhizon: insights into the phylogenetic relationship among Boraginaceae species and the maternal lineages of purple gromwells.</title>
        <authorList>
            <person name="Okada T."/>
            <person name="Watanabe K."/>
        </authorList>
    </citation>
    <scope>NUCLEOTIDE SEQUENCE [LARGE SCALE GENOMIC DNA]</scope>
</reference>
<evidence type="ECO:0000259" key="1">
    <source>
        <dbReference type="Pfam" id="PF26138"/>
    </source>
</evidence>
<accession>A0AAV3PBH0</accession>
<dbReference type="InterPro" id="IPR045249">
    <property type="entry name" value="HARBI1-like"/>
</dbReference>
<dbReference type="InterPro" id="IPR058353">
    <property type="entry name" value="DUF8040"/>
</dbReference>
<organism evidence="2 3">
    <name type="scientific">Lithospermum erythrorhizon</name>
    <name type="common">Purple gromwell</name>
    <name type="synonym">Lithospermum officinale var. erythrorhizon</name>
    <dbReference type="NCBI Taxonomy" id="34254"/>
    <lineage>
        <taxon>Eukaryota</taxon>
        <taxon>Viridiplantae</taxon>
        <taxon>Streptophyta</taxon>
        <taxon>Embryophyta</taxon>
        <taxon>Tracheophyta</taxon>
        <taxon>Spermatophyta</taxon>
        <taxon>Magnoliopsida</taxon>
        <taxon>eudicotyledons</taxon>
        <taxon>Gunneridae</taxon>
        <taxon>Pentapetalae</taxon>
        <taxon>asterids</taxon>
        <taxon>lamiids</taxon>
        <taxon>Boraginales</taxon>
        <taxon>Boraginaceae</taxon>
        <taxon>Boraginoideae</taxon>
        <taxon>Lithospermeae</taxon>
        <taxon>Lithospermum</taxon>
    </lineage>
</organism>
<comment type="caution">
    <text evidence="2">The sequence shown here is derived from an EMBL/GenBank/DDBJ whole genome shotgun (WGS) entry which is preliminary data.</text>
</comment>
<protein>
    <recommendedName>
        <fullName evidence="1">DUF8040 domain-containing protein</fullName>
    </recommendedName>
</protein>
<dbReference type="EMBL" id="BAABME010016987">
    <property type="protein sequence ID" value="GAA0148286.1"/>
    <property type="molecule type" value="Genomic_DNA"/>
</dbReference>
<dbReference type="Pfam" id="PF26138">
    <property type="entry name" value="DUF8040"/>
    <property type="match status" value="1"/>
</dbReference>